<dbReference type="EMBL" id="JAPFQN010000011">
    <property type="protein sequence ID" value="MCX2745657.1"/>
    <property type="molecule type" value="Genomic_DNA"/>
</dbReference>
<proteinExistence type="predicted"/>
<keyword evidence="2" id="KW-0732">Signal</keyword>
<comment type="caution">
    <text evidence="3">The sequence shown here is derived from an EMBL/GenBank/DDBJ whole genome shotgun (WGS) entry which is preliminary data.</text>
</comment>
<reference evidence="3 4" key="1">
    <citation type="submission" date="2022-11" db="EMBL/GenBank/DDBJ databases">
        <title>The characterization of three novel Bacteroidetes species and genomic analysis of their roles in tidal elemental geochemical cycles.</title>
        <authorList>
            <person name="Ma K."/>
        </authorList>
    </citation>
    <scope>NUCLEOTIDE SEQUENCE [LARGE SCALE GENOMIC DNA]</scope>
    <source>
        <strain evidence="3 4">M17</strain>
    </source>
</reference>
<accession>A0ABT3RWR8</accession>
<gene>
    <name evidence="3" type="ORF">OO013_17375</name>
</gene>
<dbReference type="RefSeq" id="WP_266058253.1">
    <property type="nucleotide sequence ID" value="NZ_JAPFQN010000011.1"/>
</dbReference>
<evidence type="ECO:0000256" key="1">
    <source>
        <dbReference type="SAM" id="MobiDB-lite"/>
    </source>
</evidence>
<feature type="compositionally biased region" description="Polar residues" evidence="1">
    <location>
        <begin position="24"/>
        <end position="40"/>
    </location>
</feature>
<sequence>MKKKIFSIVLVGFVSFVGLQAQHSADGQVSPDGSNVTSTAETKKSKAEEVKNINYFEAARAQYEKKQAIKEKIKNGEVVADEAKTSRSENNN</sequence>
<evidence type="ECO:0000313" key="3">
    <source>
        <dbReference type="EMBL" id="MCX2745657.1"/>
    </source>
</evidence>
<organism evidence="3 4">
    <name type="scientific">Mangrovivirga halotolerans</name>
    <dbReference type="NCBI Taxonomy" id="2993936"/>
    <lineage>
        <taxon>Bacteria</taxon>
        <taxon>Pseudomonadati</taxon>
        <taxon>Bacteroidota</taxon>
        <taxon>Cytophagia</taxon>
        <taxon>Cytophagales</taxon>
        <taxon>Mangrovivirgaceae</taxon>
        <taxon>Mangrovivirga</taxon>
    </lineage>
</organism>
<feature type="signal peptide" evidence="2">
    <location>
        <begin position="1"/>
        <end position="21"/>
    </location>
</feature>
<evidence type="ECO:0008006" key="5">
    <source>
        <dbReference type="Google" id="ProtNLM"/>
    </source>
</evidence>
<evidence type="ECO:0000313" key="4">
    <source>
        <dbReference type="Proteomes" id="UP001209885"/>
    </source>
</evidence>
<keyword evidence="4" id="KW-1185">Reference proteome</keyword>
<feature type="region of interest" description="Disordered" evidence="1">
    <location>
        <begin position="24"/>
        <end position="45"/>
    </location>
</feature>
<name>A0ABT3RWR8_9BACT</name>
<feature type="chain" id="PRO_5046154087" description="DUF4148 domain-containing protein" evidence="2">
    <location>
        <begin position="22"/>
        <end position="92"/>
    </location>
</feature>
<evidence type="ECO:0000256" key="2">
    <source>
        <dbReference type="SAM" id="SignalP"/>
    </source>
</evidence>
<protein>
    <recommendedName>
        <fullName evidence="5">DUF4148 domain-containing protein</fullName>
    </recommendedName>
</protein>
<dbReference type="Proteomes" id="UP001209885">
    <property type="component" value="Unassembled WGS sequence"/>
</dbReference>